<gene>
    <name evidence="5" type="ORF">FC36_GL002110</name>
</gene>
<dbReference type="AlphaFoldDB" id="A0A0R1TJ47"/>
<dbReference type="GO" id="GO:0016887">
    <property type="term" value="F:ATP hydrolysis activity"/>
    <property type="evidence" value="ECO:0007669"/>
    <property type="project" value="InterPro"/>
</dbReference>
<dbReference type="InterPro" id="IPR003959">
    <property type="entry name" value="ATPase_AAA_core"/>
</dbReference>
<accession>A0A0R1TJ47</accession>
<keyword evidence="5" id="KW-0645">Protease</keyword>
<dbReference type="InterPro" id="IPR003593">
    <property type="entry name" value="AAA+_ATPase"/>
</dbReference>
<feature type="domain" description="AAA+ ATPase" evidence="4">
    <location>
        <begin position="494"/>
        <end position="623"/>
    </location>
</feature>
<dbReference type="Proteomes" id="UP000051048">
    <property type="component" value="Unassembled WGS sequence"/>
</dbReference>
<keyword evidence="5" id="KW-0378">Hydrolase</keyword>
<sequence length="866" mass="97009">MKFLTEIKKSDDVEQEMNDLRLVIPADIDEKYNYSMSKVEASNVLVGYEDTLLKINQKLEQVMTRNIILVGPQGVGKTATVEKFTYDHLQSQTPALVIRVAIESIGALPGRTMVSRMESLMRDLVKIEYQTLISNYDEYEKIDVTGMTETEVEKVINSTPHALVSVYDKVFFKANKISLLGLSSKEIKDLLIDNKGERIQTDVLHLENEQIDLSVLSDVQIDVLLKQNPTAERVQTDTFSLSVKEEDGKFTLDGKSLSKKALETLQEHNQENFESYTRSVVINNRYDLAIFIDEVHKLNNYGESAKGQGSSGAMNALKEGMARGKAKLITATTDYEYKNSIAKDGAFERRFSNVVLVPPTDEVTVQIVKSQLADLTKKWDYIPKFSDGIIKEIVTLSTQLISNQPQPAKSLAVMDAICGICREEYHRTGEKRDVTHQDVVEAFAGVGIKIDLNINSRHVQKVIRRRVKGQPLAINTMVGTARKARFTKRDYRKPIMTLLLVGTTGIGKTESVKSLAEAIFGREDAILTLNGGDYLTPEAVTEATQFIGDSVQTDKSRIILIDEIEKADKNMAKACMRLIDDGIVRDSHGVERSLSSCIVIATSNLGASQIAKSAEAMHLDEIDTPDVLTASLEEQWRDQSMNIQNALVTGNEGENNGLPPEFLQRFSIIPFFPLQPTSFATIANIKLNKFADEERELGFDVKIPESLTSEEWSNYGLDFKRFNNVDIVSVMIAKDIISKDAKNIGARAINNYINDTIKGKLSVAVEYRLEENLPMDGYFTINTNGNSLAETTSNKMASVMVTYTDTDESVWIVDEYHFVDKEMTIPVYRDVSGMKRSDIWDLITDESAKDENVESKISNTDFFANY</sequence>
<dbReference type="GO" id="GO:0005524">
    <property type="term" value="F:ATP binding"/>
    <property type="evidence" value="ECO:0007669"/>
    <property type="project" value="UniProtKB-KW"/>
</dbReference>
<keyword evidence="2 5" id="KW-0067">ATP-binding</keyword>
<dbReference type="InterPro" id="IPR001270">
    <property type="entry name" value="ClpA/B"/>
</dbReference>
<dbReference type="GO" id="GO:0006508">
    <property type="term" value="P:proteolysis"/>
    <property type="evidence" value="ECO:0007669"/>
    <property type="project" value="UniProtKB-KW"/>
</dbReference>
<dbReference type="PANTHER" id="PTHR11638:SF18">
    <property type="entry name" value="HEAT SHOCK PROTEIN 104"/>
    <property type="match status" value="1"/>
</dbReference>
<evidence type="ECO:0000256" key="1">
    <source>
        <dbReference type="ARBA" id="ARBA00022741"/>
    </source>
</evidence>
<proteinExistence type="predicted"/>
<evidence type="ECO:0000256" key="3">
    <source>
        <dbReference type="ARBA" id="ARBA00025613"/>
    </source>
</evidence>
<dbReference type="SMART" id="SM00382">
    <property type="entry name" value="AAA"/>
    <property type="match status" value="2"/>
</dbReference>
<feature type="domain" description="AAA+ ATPase" evidence="4">
    <location>
        <begin position="63"/>
        <end position="361"/>
    </location>
</feature>
<comment type="function">
    <text evidence="3">Part of a stress-induced multi-chaperone system, it is involved in the recovery of the cell from heat-induced damage, in cooperation with DnaK, DnaJ and GrpE. Acts before DnaK, in the processing of protein aggregates. Protein binding stimulates the ATPase activity; ATP hydrolysis unfolds the denatured protein aggregates, which probably helps expose new hydrophobic binding sites on the surface of ClpB-bound aggregates, contributing to the solubilization and refolding of denatured protein aggregates by DnaK.</text>
</comment>
<dbReference type="EMBL" id="AZFH01000052">
    <property type="protein sequence ID" value="KRL80654.1"/>
    <property type="molecule type" value="Genomic_DNA"/>
</dbReference>
<dbReference type="InterPro" id="IPR027417">
    <property type="entry name" value="P-loop_NTPase"/>
</dbReference>
<keyword evidence="1" id="KW-0547">Nucleotide-binding</keyword>
<dbReference type="Gene3D" id="3.40.50.300">
    <property type="entry name" value="P-loop containing nucleotide triphosphate hydrolases"/>
    <property type="match status" value="3"/>
</dbReference>
<organism evidence="5 6">
    <name type="scientific">Ligilactobacillus equi DSM 15833 = JCM 10991</name>
    <dbReference type="NCBI Taxonomy" id="1423740"/>
    <lineage>
        <taxon>Bacteria</taxon>
        <taxon>Bacillati</taxon>
        <taxon>Bacillota</taxon>
        <taxon>Bacilli</taxon>
        <taxon>Lactobacillales</taxon>
        <taxon>Lactobacillaceae</taxon>
        <taxon>Ligilactobacillus</taxon>
    </lineage>
</organism>
<dbReference type="SUPFAM" id="SSF52540">
    <property type="entry name" value="P-loop containing nucleoside triphosphate hydrolases"/>
    <property type="match status" value="2"/>
</dbReference>
<reference evidence="5 6" key="1">
    <citation type="journal article" date="2015" name="Genome Announc.">
        <title>Expanding the biotechnology potential of lactobacilli through comparative genomics of 213 strains and associated genera.</title>
        <authorList>
            <person name="Sun Z."/>
            <person name="Harris H.M."/>
            <person name="McCann A."/>
            <person name="Guo C."/>
            <person name="Argimon S."/>
            <person name="Zhang W."/>
            <person name="Yang X."/>
            <person name="Jeffery I.B."/>
            <person name="Cooney J.C."/>
            <person name="Kagawa T.F."/>
            <person name="Liu W."/>
            <person name="Song Y."/>
            <person name="Salvetti E."/>
            <person name="Wrobel A."/>
            <person name="Rasinkangas P."/>
            <person name="Parkhill J."/>
            <person name="Rea M.C."/>
            <person name="O'Sullivan O."/>
            <person name="Ritari J."/>
            <person name="Douillard F.P."/>
            <person name="Paul Ross R."/>
            <person name="Yang R."/>
            <person name="Briner A.E."/>
            <person name="Felis G.E."/>
            <person name="de Vos W.M."/>
            <person name="Barrangou R."/>
            <person name="Klaenhammer T.R."/>
            <person name="Caufield P.W."/>
            <person name="Cui Y."/>
            <person name="Zhang H."/>
            <person name="O'Toole P.W."/>
        </authorList>
    </citation>
    <scope>NUCLEOTIDE SEQUENCE [LARGE SCALE GENOMIC DNA]</scope>
    <source>
        <strain evidence="5 6">DSM 15833</strain>
    </source>
</reference>
<evidence type="ECO:0000259" key="4">
    <source>
        <dbReference type="SMART" id="SM00382"/>
    </source>
</evidence>
<name>A0A0R1TJ47_9LACO</name>
<evidence type="ECO:0000313" key="6">
    <source>
        <dbReference type="Proteomes" id="UP000051048"/>
    </source>
</evidence>
<protein>
    <submittedName>
        <fullName evidence="5">Atp-dependent clp protease atp-binding subunit clpa</fullName>
    </submittedName>
</protein>
<dbReference type="PANTHER" id="PTHR11638">
    <property type="entry name" value="ATP-DEPENDENT CLP PROTEASE"/>
    <property type="match status" value="1"/>
</dbReference>
<dbReference type="STRING" id="1423740.FC36_GL002110"/>
<dbReference type="PATRIC" id="fig|1423740.3.peg.2291"/>
<dbReference type="GO" id="GO:0005737">
    <property type="term" value="C:cytoplasm"/>
    <property type="evidence" value="ECO:0007669"/>
    <property type="project" value="TreeGrafter"/>
</dbReference>
<dbReference type="InterPro" id="IPR050130">
    <property type="entry name" value="ClpA_ClpB"/>
</dbReference>
<dbReference type="Pfam" id="PF07724">
    <property type="entry name" value="AAA_2"/>
    <property type="match status" value="1"/>
</dbReference>
<evidence type="ECO:0000256" key="2">
    <source>
        <dbReference type="ARBA" id="ARBA00022840"/>
    </source>
</evidence>
<evidence type="ECO:0000313" key="5">
    <source>
        <dbReference type="EMBL" id="KRL80654.1"/>
    </source>
</evidence>
<dbReference type="PRINTS" id="PR00300">
    <property type="entry name" value="CLPPROTEASEA"/>
</dbReference>
<comment type="caution">
    <text evidence="5">The sequence shown here is derived from an EMBL/GenBank/DDBJ whole genome shotgun (WGS) entry which is preliminary data.</text>
</comment>
<dbReference type="OrthoDB" id="9806903at2"/>
<dbReference type="GO" id="GO:0034605">
    <property type="term" value="P:cellular response to heat"/>
    <property type="evidence" value="ECO:0007669"/>
    <property type="project" value="TreeGrafter"/>
</dbReference>
<dbReference type="GO" id="GO:0008233">
    <property type="term" value="F:peptidase activity"/>
    <property type="evidence" value="ECO:0007669"/>
    <property type="project" value="UniProtKB-KW"/>
</dbReference>